<protein>
    <submittedName>
        <fullName evidence="1">Uncharacterized protein</fullName>
    </submittedName>
</protein>
<dbReference type="Proteomes" id="UP000002714">
    <property type="component" value="Chromosome"/>
</dbReference>
<dbReference type="RefSeq" id="WP_011373623.1">
    <property type="nucleotide sequence ID" value="NC_007575.1"/>
</dbReference>
<accession>Q30NZ8</accession>
<name>Q30NZ8_SULDN</name>
<dbReference type="KEGG" id="tdn:Suden_2009"/>
<organism evidence="1 2">
    <name type="scientific">Sulfurimonas denitrificans (strain ATCC 33889 / DSM 1251)</name>
    <name type="common">Thiomicrospira denitrificans (strain ATCC 33889 / DSM 1251)</name>
    <dbReference type="NCBI Taxonomy" id="326298"/>
    <lineage>
        <taxon>Bacteria</taxon>
        <taxon>Pseudomonadati</taxon>
        <taxon>Campylobacterota</taxon>
        <taxon>Epsilonproteobacteria</taxon>
        <taxon>Campylobacterales</taxon>
        <taxon>Sulfurimonadaceae</taxon>
        <taxon>Sulfurimonas</taxon>
    </lineage>
</organism>
<keyword evidence="2" id="KW-1185">Reference proteome</keyword>
<dbReference type="EMBL" id="CP000153">
    <property type="protein sequence ID" value="ABB45283.1"/>
    <property type="molecule type" value="Genomic_DNA"/>
</dbReference>
<dbReference type="eggNOG" id="ENOG50328MU">
    <property type="taxonomic scope" value="Bacteria"/>
</dbReference>
<evidence type="ECO:0000313" key="1">
    <source>
        <dbReference type="EMBL" id="ABB45283.1"/>
    </source>
</evidence>
<proteinExistence type="predicted"/>
<dbReference type="HOGENOM" id="CLU_1609927_0_0_7"/>
<gene>
    <name evidence="1" type="ordered locus">Suden_2009</name>
</gene>
<dbReference type="OrthoDB" id="5343880at2"/>
<dbReference type="AlphaFoldDB" id="Q30NZ8"/>
<sequence>MCNFNQQNDETKAFIHLLITKCAQSVGGANFLLGLVEAIKEKKPNALIDSACKVDSKELKISWNKIVFKDKFDVLEDALRSHKSSESKNFNILDNESQKKRKKILNMVKTLAPLEFKVITKGALSEEGFDFKIFETLNEDSVTINPIFSALFFCSTEYFKKALKYEI</sequence>
<reference evidence="1 2" key="1">
    <citation type="journal article" date="2008" name="Appl. Environ. Microbiol.">
        <title>Genome of the epsilonproteobacterial chemolithoautotroph Sulfurimonas denitrificans.</title>
        <authorList>
            <person name="Sievert S.M."/>
            <person name="Scott K.M."/>
            <person name="Klotz M.G."/>
            <person name="Chain P.S.G."/>
            <person name="Hauser L.J."/>
            <person name="Hemp J."/>
            <person name="Huegler M."/>
            <person name="Land M."/>
            <person name="Lapidus A."/>
            <person name="Larimer F.W."/>
            <person name="Lucas S."/>
            <person name="Malfatti S.A."/>
            <person name="Meyer F."/>
            <person name="Paulsen I.T."/>
            <person name="Ren Q."/>
            <person name="Simon J."/>
            <person name="Bailey K."/>
            <person name="Diaz E."/>
            <person name="Fitzpatrick K.A."/>
            <person name="Glover B."/>
            <person name="Gwatney N."/>
            <person name="Korajkic A."/>
            <person name="Long A."/>
            <person name="Mobberley J.M."/>
            <person name="Pantry S.N."/>
            <person name="Pazder G."/>
            <person name="Peterson S."/>
            <person name="Quintanilla J.D."/>
            <person name="Sprinkle R."/>
            <person name="Stephens J."/>
            <person name="Thomas P."/>
            <person name="Vaughn R."/>
            <person name="Weber M.J."/>
            <person name="Wooten L.L."/>
        </authorList>
    </citation>
    <scope>NUCLEOTIDE SEQUENCE [LARGE SCALE GENOMIC DNA]</scope>
    <source>
        <strain evidence="2">ATCC 33889 / DSM 1251</strain>
    </source>
</reference>
<evidence type="ECO:0000313" key="2">
    <source>
        <dbReference type="Proteomes" id="UP000002714"/>
    </source>
</evidence>